<evidence type="ECO:0000313" key="4">
    <source>
        <dbReference type="EMBL" id="KAJ4973603.1"/>
    </source>
</evidence>
<keyword evidence="2" id="KW-1133">Transmembrane helix</keyword>
<name>A0A9Q0QVM6_9MAGN</name>
<keyword evidence="1" id="KW-0812">Transmembrane</keyword>
<reference evidence="4" key="1">
    <citation type="journal article" date="2023" name="Plant J.">
        <title>The genome of the king protea, Protea cynaroides.</title>
        <authorList>
            <person name="Chang J."/>
            <person name="Duong T.A."/>
            <person name="Schoeman C."/>
            <person name="Ma X."/>
            <person name="Roodt D."/>
            <person name="Barker N."/>
            <person name="Li Z."/>
            <person name="Van de Peer Y."/>
            <person name="Mizrachi E."/>
        </authorList>
    </citation>
    <scope>NUCLEOTIDE SEQUENCE</scope>
    <source>
        <tissue evidence="4">Young leaves</tissue>
    </source>
</reference>
<dbReference type="EMBL" id="JAMYWD010000004">
    <property type="protein sequence ID" value="KAJ4973603.1"/>
    <property type="molecule type" value="Genomic_DNA"/>
</dbReference>
<dbReference type="OrthoDB" id="6500128at2759"/>
<evidence type="ECO:0000256" key="1">
    <source>
        <dbReference type="ARBA" id="ARBA00022692"/>
    </source>
</evidence>
<dbReference type="GO" id="GO:0016020">
    <property type="term" value="C:membrane"/>
    <property type="evidence" value="ECO:0007669"/>
    <property type="project" value="InterPro"/>
</dbReference>
<evidence type="ECO:0000313" key="5">
    <source>
        <dbReference type="Proteomes" id="UP001141806"/>
    </source>
</evidence>
<sequence length="211" mass="23905">MALPLQSFQLQSCIRFTLPRRQPPLLFHHNRIQFCDGTRLRLNPTIVTRKGRGNSFFPPKSASINGFSVLSTTGEREDGNKDVTFMETLQRWVVFLRSIMPGGSWWNFSEDVEVFIFSKPVTVWFALRRMWELVANDRLVIFIAVVALVIAALSEISTPHFLAASIFSAQGGETMVFHRNAQMLVLLCFTSGICRSKSCMVKVPCCLNILD</sequence>
<proteinExistence type="predicted"/>
<accession>A0A9Q0QVM6</accession>
<dbReference type="Proteomes" id="UP001141806">
    <property type="component" value="Unassembled WGS sequence"/>
</dbReference>
<protein>
    <submittedName>
        <fullName evidence="4">Uncharacterized protein</fullName>
    </submittedName>
</protein>
<dbReference type="GO" id="GO:0005524">
    <property type="term" value="F:ATP binding"/>
    <property type="evidence" value="ECO:0007669"/>
    <property type="project" value="InterPro"/>
</dbReference>
<keyword evidence="5" id="KW-1185">Reference proteome</keyword>
<evidence type="ECO:0000256" key="2">
    <source>
        <dbReference type="ARBA" id="ARBA00022989"/>
    </source>
</evidence>
<organism evidence="4 5">
    <name type="scientific">Protea cynaroides</name>
    <dbReference type="NCBI Taxonomy" id="273540"/>
    <lineage>
        <taxon>Eukaryota</taxon>
        <taxon>Viridiplantae</taxon>
        <taxon>Streptophyta</taxon>
        <taxon>Embryophyta</taxon>
        <taxon>Tracheophyta</taxon>
        <taxon>Spermatophyta</taxon>
        <taxon>Magnoliopsida</taxon>
        <taxon>Proteales</taxon>
        <taxon>Proteaceae</taxon>
        <taxon>Protea</taxon>
    </lineage>
</organism>
<dbReference type="AlphaFoldDB" id="A0A9Q0QVM6"/>
<dbReference type="Gene3D" id="1.20.1560.10">
    <property type="entry name" value="ABC transporter type 1, transmembrane domain"/>
    <property type="match status" value="1"/>
</dbReference>
<dbReference type="InterPro" id="IPR036640">
    <property type="entry name" value="ABC1_TM_sf"/>
</dbReference>
<gene>
    <name evidence="4" type="ORF">NE237_006777</name>
</gene>
<evidence type="ECO:0000256" key="3">
    <source>
        <dbReference type="ARBA" id="ARBA00023136"/>
    </source>
</evidence>
<keyword evidence="3" id="KW-0472">Membrane</keyword>
<comment type="caution">
    <text evidence="4">The sequence shown here is derived from an EMBL/GenBank/DDBJ whole genome shotgun (WGS) entry which is preliminary data.</text>
</comment>